<dbReference type="PANTHER" id="PTHR34297">
    <property type="entry name" value="HYPOTHETICAL CYTOSOLIC PROTEIN-RELATED"/>
    <property type="match status" value="1"/>
</dbReference>
<accession>A0A2T6BCY1</accession>
<proteinExistence type="inferred from homology"/>
<dbReference type="RefSeq" id="WP_108025535.1">
    <property type="nucleotide sequence ID" value="NZ_QBKR01000025.1"/>
</dbReference>
<reference evidence="2 3" key="1">
    <citation type="submission" date="2018-04" db="EMBL/GenBank/DDBJ databases">
        <title>Genomic Encyclopedia of Archaeal and Bacterial Type Strains, Phase II (KMG-II): from individual species to whole genera.</title>
        <authorList>
            <person name="Goeker M."/>
        </authorList>
    </citation>
    <scope>NUCLEOTIDE SEQUENCE [LARGE SCALE GENOMIC DNA]</scope>
    <source>
        <strain evidence="2 3">DSM 45787</strain>
    </source>
</reference>
<name>A0A2T6BCY1_9BACL</name>
<dbReference type="OrthoDB" id="9793465at2"/>
<comment type="similarity">
    <text evidence="1">Belongs to the asp23 family.</text>
</comment>
<dbReference type="InterPro" id="IPR005531">
    <property type="entry name" value="Asp23"/>
</dbReference>
<dbReference type="Proteomes" id="UP000244240">
    <property type="component" value="Unassembled WGS sequence"/>
</dbReference>
<dbReference type="PANTHER" id="PTHR34297:SF2">
    <property type="entry name" value="ASP23_GLS24 FAMILY ENVELOPE STRESS RESPONSE PROTEIN"/>
    <property type="match status" value="1"/>
</dbReference>
<dbReference type="AlphaFoldDB" id="A0A2T6BCY1"/>
<gene>
    <name evidence="2" type="ORF">C8P63_12543</name>
</gene>
<evidence type="ECO:0000313" key="2">
    <source>
        <dbReference type="EMBL" id="PTX53925.1"/>
    </source>
</evidence>
<evidence type="ECO:0000256" key="1">
    <source>
        <dbReference type="ARBA" id="ARBA00005721"/>
    </source>
</evidence>
<dbReference type="Pfam" id="PF03780">
    <property type="entry name" value="Asp23"/>
    <property type="match status" value="1"/>
</dbReference>
<comment type="caution">
    <text evidence="2">The sequence shown here is derived from an EMBL/GenBank/DDBJ whole genome shotgun (WGS) entry which is preliminary data.</text>
</comment>
<dbReference type="EMBL" id="QBKR01000025">
    <property type="protein sequence ID" value="PTX53925.1"/>
    <property type="molecule type" value="Genomic_DNA"/>
</dbReference>
<protein>
    <submittedName>
        <fullName evidence="2">Putative alkaline shock family protein YloU</fullName>
    </submittedName>
</protein>
<keyword evidence="3" id="KW-1185">Reference proteome</keyword>
<organism evidence="2 3">
    <name type="scientific">Melghirimyces profundicolus</name>
    <dbReference type="NCBI Taxonomy" id="1242148"/>
    <lineage>
        <taxon>Bacteria</taxon>
        <taxon>Bacillati</taxon>
        <taxon>Bacillota</taxon>
        <taxon>Bacilli</taxon>
        <taxon>Bacillales</taxon>
        <taxon>Thermoactinomycetaceae</taxon>
        <taxon>Melghirimyces</taxon>
    </lineage>
</organism>
<sequence>MEMDQVYSEAGSSRLGKVEIAPEVIQIIAGLAAIQVEGVAGTSGGVVSDITQFLGRKKPKQGIKVELEEEVKIFVSLILHYGYPIPDVGREVQEQVKTAVETMTGLSVSAVTVRVVEVRLKGEERAAGEQEAASQRLK</sequence>
<evidence type="ECO:0000313" key="3">
    <source>
        <dbReference type="Proteomes" id="UP000244240"/>
    </source>
</evidence>